<keyword evidence="3" id="KW-1185">Reference proteome</keyword>
<dbReference type="InterPro" id="IPR000182">
    <property type="entry name" value="GNAT_dom"/>
</dbReference>
<protein>
    <submittedName>
        <fullName evidence="2">GCN5-related N-acetyltransferase</fullName>
    </submittedName>
</protein>
<dbReference type="PANTHER" id="PTHR43328:SF1">
    <property type="entry name" value="N-ACETYLTRANSFERASE DOMAIN-CONTAINING PROTEIN"/>
    <property type="match status" value="1"/>
</dbReference>
<feature type="domain" description="N-acetyltransferase" evidence="1">
    <location>
        <begin position="18"/>
        <end position="182"/>
    </location>
</feature>
<accession>A0ABM9HAG6</accession>
<dbReference type="RefSeq" id="WP_282010088.1">
    <property type="nucleotide sequence ID" value="NZ_OX336137.1"/>
</dbReference>
<dbReference type="SUPFAM" id="SSF55729">
    <property type="entry name" value="Acyl-CoA N-acyltransferases (Nat)"/>
    <property type="match status" value="1"/>
</dbReference>
<dbReference type="Pfam" id="PF13302">
    <property type="entry name" value="Acetyltransf_3"/>
    <property type="match status" value="1"/>
</dbReference>
<reference evidence="2 3" key="1">
    <citation type="submission" date="2022-09" db="EMBL/GenBank/DDBJ databases">
        <authorList>
            <person name="Kop L."/>
        </authorList>
    </citation>
    <scope>NUCLEOTIDE SEQUENCE [LARGE SCALE GENOMIC DNA]</scope>
    <source>
        <strain evidence="2 3">347</strain>
    </source>
</reference>
<dbReference type="Proteomes" id="UP001157733">
    <property type="component" value="Chromosome"/>
</dbReference>
<dbReference type="PANTHER" id="PTHR43328">
    <property type="entry name" value="ACETYLTRANSFERASE-RELATED"/>
    <property type="match status" value="1"/>
</dbReference>
<proteinExistence type="predicted"/>
<evidence type="ECO:0000313" key="2">
    <source>
        <dbReference type="EMBL" id="CAI2717124.1"/>
    </source>
</evidence>
<organism evidence="2 3">
    <name type="scientific">Nitrospina watsonii</name>
    <dbReference type="NCBI Taxonomy" id="1323948"/>
    <lineage>
        <taxon>Bacteria</taxon>
        <taxon>Pseudomonadati</taxon>
        <taxon>Nitrospinota/Tectimicrobiota group</taxon>
        <taxon>Nitrospinota</taxon>
        <taxon>Nitrospinia</taxon>
        <taxon>Nitrospinales</taxon>
        <taxon>Nitrospinaceae</taxon>
        <taxon>Nitrospina</taxon>
    </lineage>
</organism>
<name>A0ABM9HAG6_9BACT</name>
<dbReference type="InterPro" id="IPR016181">
    <property type="entry name" value="Acyl_CoA_acyltransferase"/>
</dbReference>
<dbReference type="EMBL" id="OX336137">
    <property type="protein sequence ID" value="CAI2717124.1"/>
    <property type="molecule type" value="Genomic_DNA"/>
</dbReference>
<sequence>MASEYFPFSAPLLTFEGYRIRRFTPADAAALAEYGNNYRIWQQLRDWFPHPYTQQHADDFIDQASREYPPRTFAIATDREAIGTIGYHPGQDVNRHAAELGFWLAQPYHGKGIMTAAVQGFADHLLQHEDLIRVFAAVFAGNPASRRVLEKAGFVLEGVLQCSVVKKRIACWTSTCMRRFGRTP</sequence>
<gene>
    <name evidence="2" type="ORF">NSPWAT_0265</name>
</gene>
<dbReference type="Gene3D" id="3.40.630.30">
    <property type="match status" value="1"/>
</dbReference>
<dbReference type="PROSITE" id="PS51186">
    <property type="entry name" value="GNAT"/>
    <property type="match status" value="1"/>
</dbReference>
<evidence type="ECO:0000313" key="3">
    <source>
        <dbReference type="Proteomes" id="UP001157733"/>
    </source>
</evidence>
<evidence type="ECO:0000259" key="1">
    <source>
        <dbReference type="PROSITE" id="PS51186"/>
    </source>
</evidence>